<protein>
    <submittedName>
        <fullName evidence="5">Membrane protein</fullName>
    </submittedName>
</protein>
<keyword evidence="1" id="KW-0175">Coiled coil</keyword>
<dbReference type="EMBL" id="BMKX01000005">
    <property type="protein sequence ID" value="GGJ62247.1"/>
    <property type="molecule type" value="Genomic_DNA"/>
</dbReference>
<dbReference type="Pfam" id="PF04536">
    <property type="entry name" value="TPM_phosphatase"/>
    <property type="match status" value="1"/>
</dbReference>
<organism evidence="5 6">
    <name type="scientific">Glutamicibacter ardleyensis</name>
    <dbReference type="NCBI Taxonomy" id="225894"/>
    <lineage>
        <taxon>Bacteria</taxon>
        <taxon>Bacillati</taxon>
        <taxon>Actinomycetota</taxon>
        <taxon>Actinomycetes</taxon>
        <taxon>Micrococcales</taxon>
        <taxon>Micrococcaceae</taxon>
        <taxon>Glutamicibacter</taxon>
    </lineage>
</organism>
<evidence type="ECO:0000313" key="6">
    <source>
        <dbReference type="Proteomes" id="UP000606115"/>
    </source>
</evidence>
<sequence>MISKARRITAAALTAVALSLGASAPAFADPPVTIPPGDFVVDNAQVLGGDEGKLENDIKTLRDDTGISLFVVYVDEFTSPSNPGQWLEQVAANKNMGSSDAILVVATKQRQANFAGHQNGPLNAYTQEIYSKQISPALAKKDWSGAAEGAMEGIANVADGGSATSSSSSGGSVFWVLLIIGGVAVAGYVILSRRSKKKTNQIPQGNPSAGQPQQLESLESLRLRADQLLVAADDSIRSSEQELGFAEAQYGADSVKVFSEDLAEAKTHLVESFRLQQQLDDHIPDTEEDQRSWLGEIINRCGQVDDTLQKHASEFKDLRQLEQNAETRIEEVAAEKEPLAQQLSQRVSELEALTTKYEDSAVSQITDNAEQASERLTFAVSSLKQAREKLGSDRAHAALLIQNAEEAHDQAEVLLEAISKSASALRQADNDLESAVATAARDLAQAKALVANGSQPNLAGPIAGVESTLSMIQQALRADKHDPLALISALDDSTTPLASALGTLRDRAQQDQAARDQLQSLLNTAASRIQGTEDYIRARRGGVRSSARTRLAEAQRAYDQALSLASQNPSEAVASAQRASQLADQAARMAEQDVNGFGGDGGLGNFGGSNRGRGGMFDGIGGAVLGGILIDSILGGGNRGGGNHDGGDGGFFGGGGFGGFGGGGGGFGGGFGGGGGGGGFGGGAGGSF</sequence>
<dbReference type="Gene3D" id="3.10.310.50">
    <property type="match status" value="1"/>
</dbReference>
<keyword evidence="2" id="KW-1133">Transmembrane helix</keyword>
<feature type="coiled-coil region" evidence="1">
    <location>
        <begin position="308"/>
        <end position="421"/>
    </location>
</feature>
<accession>A0ABQ2DL42</accession>
<gene>
    <name evidence="5" type="ORF">GCM10007173_21420</name>
</gene>
<dbReference type="RefSeq" id="WP_188685673.1">
    <property type="nucleotide sequence ID" value="NZ_BMKX01000005.1"/>
</dbReference>
<evidence type="ECO:0000313" key="5">
    <source>
        <dbReference type="EMBL" id="GGJ62247.1"/>
    </source>
</evidence>
<feature type="transmembrane region" description="Helical" evidence="2">
    <location>
        <begin position="172"/>
        <end position="191"/>
    </location>
</feature>
<dbReference type="InterPro" id="IPR007621">
    <property type="entry name" value="TPM_dom"/>
</dbReference>
<keyword evidence="3" id="KW-0732">Signal</keyword>
<comment type="caution">
    <text evidence="5">The sequence shown here is derived from an EMBL/GenBank/DDBJ whole genome shotgun (WGS) entry which is preliminary data.</text>
</comment>
<dbReference type="Proteomes" id="UP000606115">
    <property type="component" value="Unassembled WGS sequence"/>
</dbReference>
<evidence type="ECO:0000256" key="3">
    <source>
        <dbReference type="SAM" id="SignalP"/>
    </source>
</evidence>
<keyword evidence="2" id="KW-0812">Transmembrane</keyword>
<name>A0ABQ2DL42_9MICC</name>
<proteinExistence type="predicted"/>
<keyword evidence="2" id="KW-0472">Membrane</keyword>
<evidence type="ECO:0000256" key="2">
    <source>
        <dbReference type="SAM" id="Phobius"/>
    </source>
</evidence>
<feature type="domain" description="TPM" evidence="4">
    <location>
        <begin position="40"/>
        <end position="156"/>
    </location>
</feature>
<keyword evidence="6" id="KW-1185">Reference proteome</keyword>
<feature type="signal peptide" evidence="3">
    <location>
        <begin position="1"/>
        <end position="28"/>
    </location>
</feature>
<dbReference type="GeneID" id="303306134"/>
<evidence type="ECO:0000256" key="1">
    <source>
        <dbReference type="SAM" id="Coils"/>
    </source>
</evidence>
<feature type="chain" id="PRO_5047401110" evidence="3">
    <location>
        <begin position="29"/>
        <end position="688"/>
    </location>
</feature>
<reference evidence="6" key="1">
    <citation type="journal article" date="2019" name="Int. J. Syst. Evol. Microbiol.">
        <title>The Global Catalogue of Microorganisms (GCM) 10K type strain sequencing project: providing services to taxonomists for standard genome sequencing and annotation.</title>
        <authorList>
            <consortium name="The Broad Institute Genomics Platform"/>
            <consortium name="The Broad Institute Genome Sequencing Center for Infectious Disease"/>
            <person name="Wu L."/>
            <person name="Ma J."/>
        </authorList>
    </citation>
    <scope>NUCLEOTIDE SEQUENCE [LARGE SCALE GENOMIC DNA]</scope>
    <source>
        <strain evidence="6">CGMCC 1.3685</strain>
    </source>
</reference>
<evidence type="ECO:0000259" key="4">
    <source>
        <dbReference type="Pfam" id="PF04536"/>
    </source>
</evidence>